<evidence type="ECO:0000259" key="10">
    <source>
        <dbReference type="PROSITE" id="PS50172"/>
    </source>
</evidence>
<dbReference type="PANTHER" id="PTHR23389:SF6">
    <property type="entry name" value="REPLICATION FACTOR C SUBUNIT 1"/>
    <property type="match status" value="1"/>
</dbReference>
<dbReference type="SUPFAM" id="SSF52540">
    <property type="entry name" value="P-loop containing nucleoside triphosphate hydrolases"/>
    <property type="match status" value="1"/>
</dbReference>
<dbReference type="CDD" id="cd18140">
    <property type="entry name" value="HLD_clamp_RFC"/>
    <property type="match status" value="1"/>
</dbReference>
<dbReference type="Proteomes" id="UP001162640">
    <property type="component" value="Unassembled WGS sequence"/>
</dbReference>
<dbReference type="Gene3D" id="3.40.50.10190">
    <property type="entry name" value="BRCT domain"/>
    <property type="match status" value="1"/>
</dbReference>
<feature type="compositionally biased region" description="Low complexity" evidence="9">
    <location>
        <begin position="32"/>
        <end position="43"/>
    </location>
</feature>
<keyword evidence="5 8" id="KW-0547">Nucleotide-binding</keyword>
<comment type="caution">
    <text evidence="11">The sequence shown here is derived from an EMBL/GenBank/DDBJ whole genome shotgun (WGS) entry which is preliminary data.</text>
</comment>
<feature type="compositionally biased region" description="Basic residues" evidence="9">
    <location>
        <begin position="143"/>
        <end position="152"/>
    </location>
</feature>
<feature type="compositionally biased region" description="Basic residues" evidence="9">
    <location>
        <begin position="186"/>
        <end position="197"/>
    </location>
</feature>
<dbReference type="GO" id="GO:0003689">
    <property type="term" value="F:DNA clamp loader activity"/>
    <property type="evidence" value="ECO:0007669"/>
    <property type="project" value="UniProtKB-UniRule"/>
</dbReference>
<dbReference type="GO" id="GO:0005663">
    <property type="term" value="C:DNA replication factor C complex"/>
    <property type="evidence" value="ECO:0007669"/>
    <property type="project" value="InterPro"/>
</dbReference>
<dbReference type="AlphaFoldDB" id="A0A9W7BST1"/>
<evidence type="ECO:0000256" key="1">
    <source>
        <dbReference type="ARBA" id="ARBA00004123"/>
    </source>
</evidence>
<dbReference type="SMART" id="SM00382">
    <property type="entry name" value="AAA"/>
    <property type="match status" value="1"/>
</dbReference>
<dbReference type="Gene3D" id="1.10.8.60">
    <property type="match status" value="1"/>
</dbReference>
<sequence>MMNFLVKKAPGEKKPSAFASTNKEKRKEPELTESSTESPSKSSPVKKKTKVANSANSPNENNKPQQATVETVDMTLDDSDEYLLGPPPSIKPEPNAAFPKNSRKFIGNDGSDSDDGDFVMDDDANDDDEDFDADSDEDLLPKAKAKPIKKKKVIDVDDSETDDDDVLIVSPKKKPTSPKKTTPKSTPKKATPKKSTPKKPTGPPPKATFTEMSRFDGSARALEGYTFVFTGQLDTMGREDAEDYIKMHGGRVTGGVSGKTSYLVMGTELEDGRPTVEGSKYKKAHGQLEKTTLLENEYELFALTKMLHANVEGDTPAAALAPAPAPAPAPAAAKANLYAASSKPSNPYAASIKPSNPYAAASKTAAANPYAKSSSAAANPYAKASNSSSTFSTNSGPPPSSKTPTGGGRADINDRNALWADKYAPSDIKHILGNGGSVKKLTQWINNWEDSFNNPNRKPGRSDSRAALLSGPPGIGKTTTAMLVSEFCGRHVLELNASDARGKKDLEAALGDVLGSQVLSFAPVAKKKKKKRVLIMDEVRSLANHCLDLKFMRPTKTVIARRAVDIGFHENMDIEPNAAEALAESCGNDIRQVMNALQMWATKAKGKGKAPGERISLKYKEFKDRSGEIGKDEMLRVSMFDAGKMIMEGMRGFSDKSEAEKRLHFLKRNDAYFTDYGMMGLLVHQNYPKVIANHYTNQAKTTEEKQHVANRLADATAAMSDFGVLEQMVRGGDQHWELLTSAAALCVQTGSIAGGPNGGFLPGFPEFPGWLGKNSSKGKHDRLLGELQHHMNVSVNASITEIRSSYIPAFRAKILKLMKDPEGPKMEEVIEMMDLYGLSRDDIFETMDEFCMGKVSVGGGEERSDDT</sequence>
<dbReference type="GO" id="GO:0005634">
    <property type="term" value="C:nucleus"/>
    <property type="evidence" value="ECO:0007669"/>
    <property type="project" value="UniProtKB-SubCell"/>
</dbReference>
<dbReference type="Pfam" id="PF25361">
    <property type="entry name" value="AAA_lid_RFC1"/>
    <property type="match status" value="1"/>
</dbReference>
<evidence type="ECO:0000256" key="6">
    <source>
        <dbReference type="ARBA" id="ARBA00022840"/>
    </source>
</evidence>
<keyword evidence="7 8" id="KW-0539">Nucleus</keyword>
<dbReference type="Gene3D" id="1.20.272.10">
    <property type="match status" value="1"/>
</dbReference>
<feature type="region of interest" description="Disordered" evidence="9">
    <location>
        <begin position="381"/>
        <end position="413"/>
    </location>
</feature>
<comment type="similarity">
    <text evidence="2 8">Belongs to the activator 1 large subunit family.</text>
</comment>
<dbReference type="InterPro" id="IPR013725">
    <property type="entry name" value="DNA_replication_fac_RFC1_C"/>
</dbReference>
<dbReference type="GO" id="GO:0016887">
    <property type="term" value="F:ATP hydrolysis activity"/>
    <property type="evidence" value="ECO:0007669"/>
    <property type="project" value="InterPro"/>
</dbReference>
<comment type="subcellular location">
    <subcellularLocation>
        <location evidence="1 8">Nucleus</location>
    </subcellularLocation>
</comment>
<feature type="compositionally biased region" description="Polar residues" evidence="9">
    <location>
        <begin position="51"/>
        <end position="69"/>
    </location>
</feature>
<evidence type="ECO:0000313" key="11">
    <source>
        <dbReference type="EMBL" id="GMH91720.1"/>
    </source>
</evidence>
<dbReference type="InterPro" id="IPR012178">
    <property type="entry name" value="RFC1"/>
</dbReference>
<evidence type="ECO:0000256" key="9">
    <source>
        <dbReference type="SAM" id="MobiDB-lite"/>
    </source>
</evidence>
<feature type="region of interest" description="Disordered" evidence="9">
    <location>
        <begin position="452"/>
        <end position="472"/>
    </location>
</feature>
<dbReference type="GO" id="GO:0003677">
    <property type="term" value="F:DNA binding"/>
    <property type="evidence" value="ECO:0007669"/>
    <property type="project" value="InterPro"/>
</dbReference>
<feature type="compositionally biased region" description="Low complexity" evidence="9">
    <location>
        <begin position="385"/>
        <end position="395"/>
    </location>
</feature>
<dbReference type="InterPro" id="IPR036420">
    <property type="entry name" value="BRCT_dom_sf"/>
</dbReference>
<accession>A0A9W7BST1</accession>
<evidence type="ECO:0000256" key="7">
    <source>
        <dbReference type="ARBA" id="ARBA00023242"/>
    </source>
</evidence>
<dbReference type="GO" id="GO:0006260">
    <property type="term" value="P:DNA replication"/>
    <property type="evidence" value="ECO:0007669"/>
    <property type="project" value="UniProtKB-KW"/>
</dbReference>
<feature type="compositionally biased region" description="Acidic residues" evidence="9">
    <location>
        <begin position="111"/>
        <end position="138"/>
    </location>
</feature>
<evidence type="ECO:0000256" key="4">
    <source>
        <dbReference type="ARBA" id="ARBA00022705"/>
    </source>
</evidence>
<dbReference type="CDD" id="cd00009">
    <property type="entry name" value="AAA"/>
    <property type="match status" value="1"/>
</dbReference>
<dbReference type="InterPro" id="IPR047854">
    <property type="entry name" value="RFC_lid"/>
</dbReference>
<dbReference type="InterPro" id="IPR003593">
    <property type="entry name" value="AAA+_ATPase"/>
</dbReference>
<evidence type="ECO:0000256" key="8">
    <source>
        <dbReference type="PIRNR" id="PIRNR036578"/>
    </source>
</evidence>
<dbReference type="InterPro" id="IPR008921">
    <property type="entry name" value="DNA_pol3_clamp-load_cplx_C"/>
</dbReference>
<dbReference type="SUPFAM" id="SSF52113">
    <property type="entry name" value="BRCT domain"/>
    <property type="match status" value="1"/>
</dbReference>
<keyword evidence="4 8" id="KW-0235">DNA replication</keyword>
<dbReference type="PANTHER" id="PTHR23389">
    <property type="entry name" value="CHROMOSOME TRANSMISSION FIDELITY FACTOR 18"/>
    <property type="match status" value="1"/>
</dbReference>
<dbReference type="GO" id="GO:0005524">
    <property type="term" value="F:ATP binding"/>
    <property type="evidence" value="ECO:0007669"/>
    <property type="project" value="UniProtKB-UniRule"/>
</dbReference>
<evidence type="ECO:0000256" key="2">
    <source>
        <dbReference type="ARBA" id="ARBA00006116"/>
    </source>
</evidence>
<dbReference type="InterPro" id="IPR003959">
    <property type="entry name" value="ATPase_AAA_core"/>
</dbReference>
<dbReference type="PIRSF" id="PIRSF036578">
    <property type="entry name" value="RFC1"/>
    <property type="match status" value="1"/>
</dbReference>
<evidence type="ECO:0000256" key="5">
    <source>
        <dbReference type="ARBA" id="ARBA00022741"/>
    </source>
</evidence>
<dbReference type="Gene3D" id="3.40.50.300">
    <property type="entry name" value="P-loop containing nucleotide triphosphate hydrolases"/>
    <property type="match status" value="1"/>
</dbReference>
<dbReference type="InterPro" id="IPR027417">
    <property type="entry name" value="P-loop_NTPase"/>
</dbReference>
<dbReference type="Pfam" id="PF00004">
    <property type="entry name" value="AAA"/>
    <property type="match status" value="1"/>
</dbReference>
<organism evidence="11 12">
    <name type="scientific">Triparma laevis f. inornata</name>
    <dbReference type="NCBI Taxonomy" id="1714386"/>
    <lineage>
        <taxon>Eukaryota</taxon>
        <taxon>Sar</taxon>
        <taxon>Stramenopiles</taxon>
        <taxon>Ochrophyta</taxon>
        <taxon>Bolidophyceae</taxon>
        <taxon>Parmales</taxon>
        <taxon>Triparmaceae</taxon>
        <taxon>Triparma</taxon>
    </lineage>
</organism>
<name>A0A9W7BST1_9STRA</name>
<dbReference type="Pfam" id="PF00533">
    <property type="entry name" value="BRCT"/>
    <property type="match status" value="1"/>
</dbReference>
<dbReference type="SUPFAM" id="SSF48019">
    <property type="entry name" value="post-AAA+ oligomerization domain-like"/>
    <property type="match status" value="1"/>
</dbReference>
<proteinExistence type="inferred from homology"/>
<dbReference type="InterPro" id="IPR001357">
    <property type="entry name" value="BRCT_dom"/>
</dbReference>
<dbReference type="Pfam" id="PF08519">
    <property type="entry name" value="RFC1"/>
    <property type="match status" value="1"/>
</dbReference>
<protein>
    <recommendedName>
        <fullName evidence="3 8">Replication factor C subunit 1</fullName>
    </recommendedName>
</protein>
<feature type="region of interest" description="Disordered" evidence="9">
    <location>
        <begin position="1"/>
        <end position="212"/>
    </location>
</feature>
<feature type="compositionally biased region" description="Acidic residues" evidence="9">
    <location>
        <begin position="156"/>
        <end position="166"/>
    </location>
</feature>
<keyword evidence="6 8" id="KW-0067">ATP-binding</keyword>
<gene>
    <name evidence="11" type="ORF">TL16_g12135</name>
</gene>
<reference evidence="12" key="1">
    <citation type="journal article" date="2023" name="Commun. Biol.">
        <title>Genome analysis of Parmales, the sister group of diatoms, reveals the evolutionary specialization of diatoms from phago-mixotrophs to photoautotrophs.</title>
        <authorList>
            <person name="Ban H."/>
            <person name="Sato S."/>
            <person name="Yoshikawa S."/>
            <person name="Yamada K."/>
            <person name="Nakamura Y."/>
            <person name="Ichinomiya M."/>
            <person name="Sato N."/>
            <person name="Blanc-Mathieu R."/>
            <person name="Endo H."/>
            <person name="Kuwata A."/>
            <person name="Ogata H."/>
        </authorList>
    </citation>
    <scope>NUCLEOTIDE SEQUENCE [LARGE SCALE GENOMIC DNA]</scope>
</reference>
<evidence type="ECO:0000313" key="12">
    <source>
        <dbReference type="Proteomes" id="UP001162640"/>
    </source>
</evidence>
<dbReference type="GO" id="GO:0006281">
    <property type="term" value="P:DNA repair"/>
    <property type="evidence" value="ECO:0007669"/>
    <property type="project" value="InterPro"/>
</dbReference>
<evidence type="ECO:0000256" key="3">
    <source>
        <dbReference type="ARBA" id="ARBA00020401"/>
    </source>
</evidence>
<dbReference type="PROSITE" id="PS50172">
    <property type="entry name" value="BRCT"/>
    <property type="match status" value="1"/>
</dbReference>
<feature type="domain" description="BRCT" evidence="10">
    <location>
        <begin position="217"/>
        <end position="298"/>
    </location>
</feature>
<dbReference type="EMBL" id="BLQM01000477">
    <property type="protein sequence ID" value="GMH91720.1"/>
    <property type="molecule type" value="Genomic_DNA"/>
</dbReference>